<dbReference type="EMBL" id="BMAW01043626">
    <property type="protein sequence ID" value="GFS40337.1"/>
    <property type="molecule type" value="Genomic_DNA"/>
</dbReference>
<sequence>MNPQPSNSDQKCEHFYHWVLKSDGMKMMLIQKQTRPTQLTRLKVNEAKIGDQVEPNISSSADQKKPWIEY</sequence>
<evidence type="ECO:0000313" key="2">
    <source>
        <dbReference type="Proteomes" id="UP000887013"/>
    </source>
</evidence>
<dbReference type="Proteomes" id="UP000887013">
    <property type="component" value="Unassembled WGS sequence"/>
</dbReference>
<evidence type="ECO:0000313" key="1">
    <source>
        <dbReference type="EMBL" id="GFS40337.1"/>
    </source>
</evidence>
<proteinExistence type="predicted"/>
<name>A0A8X6JW75_NEPPI</name>
<accession>A0A8X6JW75</accession>
<comment type="caution">
    <text evidence="1">The sequence shown here is derived from an EMBL/GenBank/DDBJ whole genome shotgun (WGS) entry which is preliminary data.</text>
</comment>
<protein>
    <submittedName>
        <fullName evidence="1">Uncharacterized protein</fullName>
    </submittedName>
</protein>
<dbReference type="AlphaFoldDB" id="A0A8X6JW75"/>
<organism evidence="1 2">
    <name type="scientific">Nephila pilipes</name>
    <name type="common">Giant wood spider</name>
    <name type="synonym">Nephila maculata</name>
    <dbReference type="NCBI Taxonomy" id="299642"/>
    <lineage>
        <taxon>Eukaryota</taxon>
        <taxon>Metazoa</taxon>
        <taxon>Ecdysozoa</taxon>
        <taxon>Arthropoda</taxon>
        <taxon>Chelicerata</taxon>
        <taxon>Arachnida</taxon>
        <taxon>Araneae</taxon>
        <taxon>Araneomorphae</taxon>
        <taxon>Entelegynae</taxon>
        <taxon>Araneoidea</taxon>
        <taxon>Nephilidae</taxon>
        <taxon>Nephila</taxon>
    </lineage>
</organism>
<reference evidence="1" key="1">
    <citation type="submission" date="2020-08" db="EMBL/GenBank/DDBJ databases">
        <title>Multicomponent nature underlies the extraordinary mechanical properties of spider dragline silk.</title>
        <authorList>
            <person name="Kono N."/>
            <person name="Nakamura H."/>
            <person name="Mori M."/>
            <person name="Yoshida Y."/>
            <person name="Ohtoshi R."/>
            <person name="Malay A.D."/>
            <person name="Moran D.A.P."/>
            <person name="Tomita M."/>
            <person name="Numata K."/>
            <person name="Arakawa K."/>
        </authorList>
    </citation>
    <scope>NUCLEOTIDE SEQUENCE</scope>
</reference>
<gene>
    <name evidence="1" type="ORF">NPIL_317361</name>
</gene>
<keyword evidence="2" id="KW-1185">Reference proteome</keyword>